<accession>A0A815QQ73</accession>
<sequence length="550" mass="63350">MPIKEKNDHTFIYCLMKRHKLTLDQKILLIKDSNDGNGLSVRKLAEKYSISKSSAASILTRRAEYQNDYLTNTNKGVKRKLKDDKGQHIDEVLFEWFTAQRAKHIPISGPLLQEKARQIAEECGLQPDEFKASNGWLEKFRNRHMIGYRQISDESASVCTTTTEEWKHRLLTIINRYSVDDIYNADETGLLFKAIPDRSLVLSKEQCKDGKRSKERYTVLLCSNWSGSDKLKPLVIGKSSFMTFRKINVSILGKSRQPRCFKHLNIAKLPVTWKANRTAWMNAKLFSDWLADINTKMKISSRQILLFLDNAPCHPVDVQLSNIELVFFPPNTTSTVQPLDQGVIHSFKCHYRRMFVKHIIAQCTMAHSIDHITVTALDAIRWIHEAWNTVTNITIRNCFRTAGFSFISTDQQTSNYDIMLIDNDDNQDPIKYLDDLLSHLLIGGNRMSAIELVNIDCDIPVFNEWSDNNDLLVEIVNTDITENVEEDESIEEIPLKLPEALDILRRLHLFASTKQPELHVLISKLESEMTDLYLYSKMAKQSCITGFFKK</sequence>
<dbReference type="Gene3D" id="1.10.10.60">
    <property type="entry name" value="Homeodomain-like"/>
    <property type="match status" value="2"/>
</dbReference>
<protein>
    <recommendedName>
        <fullName evidence="2">HTH CENPB-type domain-containing protein</fullName>
    </recommendedName>
</protein>
<dbReference type="InterPro" id="IPR050863">
    <property type="entry name" value="CenT-Element_Derived"/>
</dbReference>
<comment type="caution">
    <text evidence="3">The sequence shown here is derived from an EMBL/GenBank/DDBJ whole genome shotgun (WGS) entry which is preliminary data.</text>
</comment>
<gene>
    <name evidence="3" type="ORF">KQP761_LOCUS12839</name>
</gene>
<keyword evidence="1" id="KW-0238">DNA-binding</keyword>
<dbReference type="InterPro" id="IPR004875">
    <property type="entry name" value="DDE_SF_endonuclease_dom"/>
</dbReference>
<dbReference type="SUPFAM" id="SSF46689">
    <property type="entry name" value="Homeodomain-like"/>
    <property type="match status" value="1"/>
</dbReference>
<dbReference type="GO" id="GO:0005634">
    <property type="term" value="C:nucleus"/>
    <property type="evidence" value="ECO:0007669"/>
    <property type="project" value="TreeGrafter"/>
</dbReference>
<dbReference type="OrthoDB" id="9909311at2759"/>
<name>A0A815QQ73_9BILA</name>
<dbReference type="PANTHER" id="PTHR19303:SF73">
    <property type="entry name" value="PROTEIN PDC2"/>
    <property type="match status" value="1"/>
</dbReference>
<dbReference type="GO" id="GO:0003677">
    <property type="term" value="F:DNA binding"/>
    <property type="evidence" value="ECO:0007669"/>
    <property type="project" value="UniProtKB-KW"/>
</dbReference>
<dbReference type="PANTHER" id="PTHR19303">
    <property type="entry name" value="TRANSPOSON"/>
    <property type="match status" value="1"/>
</dbReference>
<dbReference type="SMART" id="SM00674">
    <property type="entry name" value="CENPB"/>
    <property type="match status" value="1"/>
</dbReference>
<dbReference type="InterPro" id="IPR009057">
    <property type="entry name" value="Homeodomain-like_sf"/>
</dbReference>
<dbReference type="InterPro" id="IPR036397">
    <property type="entry name" value="RNaseH_sf"/>
</dbReference>
<evidence type="ECO:0000313" key="4">
    <source>
        <dbReference type="Proteomes" id="UP000663834"/>
    </source>
</evidence>
<dbReference type="Proteomes" id="UP000663834">
    <property type="component" value="Unassembled WGS sequence"/>
</dbReference>
<evidence type="ECO:0000259" key="2">
    <source>
        <dbReference type="PROSITE" id="PS51253"/>
    </source>
</evidence>
<dbReference type="Pfam" id="PF03184">
    <property type="entry name" value="DDE_1"/>
    <property type="match status" value="1"/>
</dbReference>
<evidence type="ECO:0000313" key="3">
    <source>
        <dbReference type="EMBL" id="CAF1466932.1"/>
    </source>
</evidence>
<dbReference type="PROSITE" id="PS51253">
    <property type="entry name" value="HTH_CENPB"/>
    <property type="match status" value="1"/>
</dbReference>
<dbReference type="Gene3D" id="3.30.420.10">
    <property type="entry name" value="Ribonuclease H-like superfamily/Ribonuclease H"/>
    <property type="match status" value="1"/>
</dbReference>
<feature type="domain" description="HTH CENPB-type" evidence="2">
    <location>
        <begin position="77"/>
        <end position="150"/>
    </location>
</feature>
<dbReference type="Pfam" id="PF03221">
    <property type="entry name" value="HTH_Tnp_Tc5"/>
    <property type="match status" value="1"/>
</dbReference>
<reference evidence="3" key="1">
    <citation type="submission" date="2021-02" db="EMBL/GenBank/DDBJ databases">
        <authorList>
            <person name="Nowell W R."/>
        </authorList>
    </citation>
    <scope>NUCLEOTIDE SEQUENCE</scope>
</reference>
<evidence type="ECO:0000256" key="1">
    <source>
        <dbReference type="ARBA" id="ARBA00023125"/>
    </source>
</evidence>
<dbReference type="AlphaFoldDB" id="A0A815QQ73"/>
<dbReference type="InterPro" id="IPR006600">
    <property type="entry name" value="HTH_CenpB_DNA-bd_dom"/>
</dbReference>
<organism evidence="3 4">
    <name type="scientific">Rotaria magnacalcarata</name>
    <dbReference type="NCBI Taxonomy" id="392030"/>
    <lineage>
        <taxon>Eukaryota</taxon>
        <taxon>Metazoa</taxon>
        <taxon>Spiralia</taxon>
        <taxon>Gnathifera</taxon>
        <taxon>Rotifera</taxon>
        <taxon>Eurotatoria</taxon>
        <taxon>Bdelloidea</taxon>
        <taxon>Philodinida</taxon>
        <taxon>Philodinidae</taxon>
        <taxon>Rotaria</taxon>
    </lineage>
</organism>
<proteinExistence type="predicted"/>
<dbReference type="EMBL" id="CAJNOW010005888">
    <property type="protein sequence ID" value="CAF1466932.1"/>
    <property type="molecule type" value="Genomic_DNA"/>
</dbReference>